<dbReference type="PANTHER" id="PTHR35561">
    <property type="entry name" value="RNA 2',3'-CYCLIC PHOSPHODIESTERASE"/>
    <property type="match status" value="1"/>
</dbReference>
<dbReference type="AlphaFoldDB" id="A0A1C1A1F5"/>
<organism evidence="3 4">
    <name type="scientific">Paenibacillus pectinilyticus</name>
    <dbReference type="NCBI Taxonomy" id="512399"/>
    <lineage>
        <taxon>Bacteria</taxon>
        <taxon>Bacillati</taxon>
        <taxon>Bacillota</taxon>
        <taxon>Bacilli</taxon>
        <taxon>Bacillales</taxon>
        <taxon>Paenibacillaceae</taxon>
        <taxon>Paenibacillus</taxon>
    </lineage>
</organism>
<comment type="function">
    <text evidence="2">Hydrolyzes RNA 2',3'-cyclic phosphodiester to an RNA 2'-phosphomonoester.</text>
</comment>
<evidence type="ECO:0000256" key="2">
    <source>
        <dbReference type="HAMAP-Rule" id="MF_01940"/>
    </source>
</evidence>
<evidence type="ECO:0000313" key="4">
    <source>
        <dbReference type="Proteomes" id="UP000093309"/>
    </source>
</evidence>
<dbReference type="GO" id="GO:0004113">
    <property type="term" value="F:2',3'-cyclic-nucleotide 3'-phosphodiesterase activity"/>
    <property type="evidence" value="ECO:0007669"/>
    <property type="project" value="InterPro"/>
</dbReference>
<gene>
    <name evidence="3" type="ORF">A8709_26390</name>
</gene>
<dbReference type="Pfam" id="PF13563">
    <property type="entry name" value="2_5_RNA_ligase2"/>
    <property type="match status" value="1"/>
</dbReference>
<dbReference type="STRING" id="512399.A8709_26390"/>
<dbReference type="Gene3D" id="3.90.1140.10">
    <property type="entry name" value="Cyclic phosphodiesterase"/>
    <property type="match status" value="1"/>
</dbReference>
<dbReference type="PANTHER" id="PTHR35561:SF1">
    <property type="entry name" value="RNA 2',3'-CYCLIC PHOSPHODIESTERASE"/>
    <property type="match status" value="1"/>
</dbReference>
<dbReference type="GO" id="GO:0016874">
    <property type="term" value="F:ligase activity"/>
    <property type="evidence" value="ECO:0007669"/>
    <property type="project" value="UniProtKB-KW"/>
</dbReference>
<sequence>MNQVNLVRLFVAVPVPPGIKHAFASWIDQIKPHLSFRKWVHPGDLHITLQFLGDTPSGSVLRINQVLHEIMTVTSPLSLRVEPLGFFGRSTQPSVLWAGVGGDVEALRNLQKRVAEALTPLGFSIEDRNFHPHLTLARNYISKTSFDRNKLSTLTMLNSSPEDLLSWKSNEVMLYRSHLNKRPMYEAITFDDLKSE</sequence>
<dbReference type="EMBL" id="LYPC01000020">
    <property type="protein sequence ID" value="OCT14353.1"/>
    <property type="molecule type" value="Genomic_DNA"/>
</dbReference>
<dbReference type="GO" id="GO:0008664">
    <property type="term" value="F:RNA 2',3'-cyclic 3'-phosphodiesterase activity"/>
    <property type="evidence" value="ECO:0007669"/>
    <property type="project" value="UniProtKB-EC"/>
</dbReference>
<feature type="active site" description="Proton acceptor" evidence="2">
    <location>
        <position position="133"/>
    </location>
</feature>
<protein>
    <recommendedName>
        <fullName evidence="2">RNA 2',3'-cyclic phosphodiesterase</fullName>
        <shortName evidence="2">RNA 2',3'-CPDase</shortName>
        <ecNumber evidence="2">3.1.4.58</ecNumber>
    </recommendedName>
</protein>
<comment type="catalytic activity">
    <reaction evidence="2">
        <text>a 3'-end 2',3'-cyclophospho-ribonucleotide-RNA + H2O = a 3'-end 2'-phospho-ribonucleotide-RNA + H(+)</text>
        <dbReference type="Rhea" id="RHEA:11828"/>
        <dbReference type="Rhea" id="RHEA-COMP:10464"/>
        <dbReference type="Rhea" id="RHEA-COMP:17353"/>
        <dbReference type="ChEBI" id="CHEBI:15377"/>
        <dbReference type="ChEBI" id="CHEBI:15378"/>
        <dbReference type="ChEBI" id="CHEBI:83064"/>
        <dbReference type="ChEBI" id="CHEBI:173113"/>
        <dbReference type="EC" id="3.1.4.58"/>
    </reaction>
</comment>
<proteinExistence type="inferred from homology"/>
<keyword evidence="4" id="KW-1185">Reference proteome</keyword>
<accession>A0A1C1A1F5</accession>
<dbReference type="HAMAP" id="MF_01940">
    <property type="entry name" value="RNA_CPDase"/>
    <property type="match status" value="1"/>
</dbReference>
<keyword evidence="1 2" id="KW-0378">Hydrolase</keyword>
<feature type="short sequence motif" description="HXTX 1" evidence="2">
    <location>
        <begin position="46"/>
        <end position="49"/>
    </location>
</feature>
<reference evidence="4" key="1">
    <citation type="submission" date="2016-05" db="EMBL/GenBank/DDBJ databases">
        <title>Paenibacillus oryzae. sp. nov., isolated from the rice root.</title>
        <authorList>
            <person name="Zhang J."/>
            <person name="Zhang X."/>
        </authorList>
    </citation>
    <scope>NUCLEOTIDE SEQUENCE [LARGE SCALE GENOMIC DNA]</scope>
    <source>
        <strain evidence="4">KCTC13222</strain>
    </source>
</reference>
<dbReference type="NCBIfam" id="TIGR02258">
    <property type="entry name" value="2_5_ligase"/>
    <property type="match status" value="1"/>
</dbReference>
<evidence type="ECO:0000313" key="3">
    <source>
        <dbReference type="EMBL" id="OCT14353.1"/>
    </source>
</evidence>
<dbReference type="SUPFAM" id="SSF55144">
    <property type="entry name" value="LigT-like"/>
    <property type="match status" value="1"/>
</dbReference>
<dbReference type="InterPro" id="IPR004175">
    <property type="entry name" value="RNA_CPDase"/>
</dbReference>
<feature type="short sequence motif" description="HXTX 2" evidence="2">
    <location>
        <begin position="133"/>
        <end position="136"/>
    </location>
</feature>
<comment type="caution">
    <text evidence="3">The sequence shown here is derived from an EMBL/GenBank/DDBJ whole genome shotgun (WGS) entry which is preliminary data.</text>
</comment>
<evidence type="ECO:0000256" key="1">
    <source>
        <dbReference type="ARBA" id="ARBA00022801"/>
    </source>
</evidence>
<dbReference type="InterPro" id="IPR009097">
    <property type="entry name" value="Cyclic_Pdiesterase"/>
</dbReference>
<dbReference type="EC" id="3.1.4.58" evidence="2"/>
<comment type="similarity">
    <text evidence="2">Belongs to the 2H phosphoesterase superfamily. ThpR family.</text>
</comment>
<keyword evidence="3" id="KW-0436">Ligase</keyword>
<name>A0A1C1A1F5_9BACL</name>
<dbReference type="RefSeq" id="WP_065853205.1">
    <property type="nucleotide sequence ID" value="NZ_LYPC01000020.1"/>
</dbReference>
<feature type="active site" description="Proton donor" evidence="2">
    <location>
        <position position="46"/>
    </location>
</feature>
<dbReference type="Proteomes" id="UP000093309">
    <property type="component" value="Unassembled WGS sequence"/>
</dbReference>